<dbReference type="PANTHER" id="PTHR12001">
    <property type="entry name" value="GERANYLGERANYL PYROPHOSPHATE SYNTHASE"/>
    <property type="match status" value="1"/>
</dbReference>
<keyword evidence="4" id="KW-0479">Metal-binding</keyword>
<keyword evidence="3 6" id="KW-0808">Transferase</keyword>
<dbReference type="SFLD" id="SFLDS00005">
    <property type="entry name" value="Isoprenoid_Synthase_Type_I"/>
    <property type="match status" value="1"/>
</dbReference>
<dbReference type="RefSeq" id="WP_268041985.1">
    <property type="nucleotide sequence ID" value="NZ_CP104064.1"/>
</dbReference>
<dbReference type="Gene3D" id="1.10.600.10">
    <property type="entry name" value="Farnesyl Diphosphate Synthase"/>
    <property type="match status" value="1"/>
</dbReference>
<gene>
    <name evidence="7" type="ORF">NZD86_12290</name>
</gene>
<evidence type="ECO:0000256" key="3">
    <source>
        <dbReference type="ARBA" id="ARBA00022679"/>
    </source>
</evidence>
<organism evidence="7 8">
    <name type="scientific">Alicyclobacillus dauci</name>
    <dbReference type="NCBI Taxonomy" id="1475485"/>
    <lineage>
        <taxon>Bacteria</taxon>
        <taxon>Bacillati</taxon>
        <taxon>Bacillota</taxon>
        <taxon>Bacilli</taxon>
        <taxon>Bacillales</taxon>
        <taxon>Alicyclobacillaceae</taxon>
        <taxon>Alicyclobacillus</taxon>
    </lineage>
</organism>
<dbReference type="Pfam" id="PF00348">
    <property type="entry name" value="polyprenyl_synt"/>
    <property type="match status" value="1"/>
</dbReference>
<keyword evidence="5" id="KW-0460">Magnesium</keyword>
<dbReference type="Proteomes" id="UP001164803">
    <property type="component" value="Chromosome"/>
</dbReference>
<evidence type="ECO:0000313" key="8">
    <source>
        <dbReference type="Proteomes" id="UP001164803"/>
    </source>
</evidence>
<evidence type="ECO:0000256" key="1">
    <source>
        <dbReference type="ARBA" id="ARBA00001946"/>
    </source>
</evidence>
<dbReference type="InterPro" id="IPR033749">
    <property type="entry name" value="Polyprenyl_synt_CS"/>
</dbReference>
<protein>
    <submittedName>
        <fullName evidence="7">Polyprenyl synthetase family protein</fullName>
    </submittedName>
</protein>
<evidence type="ECO:0000256" key="5">
    <source>
        <dbReference type="ARBA" id="ARBA00022842"/>
    </source>
</evidence>
<sequence>MDFNSVYQNYYAELDQVEHILHERAVSRHKILSAANNQLIDAGGKRLRPLFALICGTVSRRSEATSLRVAKVAAALELTHMATLVHDDVIDGADLRRGKPTVRSEHGNLAAMYTGDFLFGRAIQLLAEVDDERVHQPMALGMVRLCQGEVEQIRDFFNWDQSIRTYLRRIERKTALLIALSCSLGARVGGASDVDVNVLRLFGHYTGMAFQIIDDLLDFTGSVQVVGKPVGGDLRQGNITLPALIAAQNNRTGERLRQLVQAGMPNDAADEAIRLITESDGLSVARTFAEKYLKKALSVLRRVSESRVQQELGVLTRFVAERAF</sequence>
<evidence type="ECO:0000256" key="6">
    <source>
        <dbReference type="RuleBase" id="RU004466"/>
    </source>
</evidence>
<evidence type="ECO:0000313" key="7">
    <source>
        <dbReference type="EMBL" id="WAH35101.1"/>
    </source>
</evidence>
<name>A0ABY6YX74_9BACL</name>
<keyword evidence="8" id="KW-1185">Reference proteome</keyword>
<dbReference type="EMBL" id="CP104064">
    <property type="protein sequence ID" value="WAH35101.1"/>
    <property type="molecule type" value="Genomic_DNA"/>
</dbReference>
<dbReference type="SUPFAM" id="SSF48576">
    <property type="entry name" value="Terpenoid synthases"/>
    <property type="match status" value="1"/>
</dbReference>
<proteinExistence type="inferred from homology"/>
<reference evidence="7" key="1">
    <citation type="submission" date="2022-08" db="EMBL/GenBank/DDBJ databases">
        <title>Alicyclobacillus dauci DSM2870, complete genome.</title>
        <authorList>
            <person name="Wang Q."/>
            <person name="Cai R."/>
            <person name="Wang Z."/>
        </authorList>
    </citation>
    <scope>NUCLEOTIDE SEQUENCE</scope>
    <source>
        <strain evidence="7">DSM 28700</strain>
    </source>
</reference>
<dbReference type="InterPro" id="IPR000092">
    <property type="entry name" value="Polyprenyl_synt"/>
</dbReference>
<comment type="cofactor">
    <cofactor evidence="1">
        <name>Mg(2+)</name>
        <dbReference type="ChEBI" id="CHEBI:18420"/>
    </cofactor>
</comment>
<accession>A0ABY6YX74</accession>
<dbReference type="CDD" id="cd00685">
    <property type="entry name" value="Trans_IPPS_HT"/>
    <property type="match status" value="1"/>
</dbReference>
<dbReference type="InterPro" id="IPR008949">
    <property type="entry name" value="Isoprenoid_synthase_dom_sf"/>
</dbReference>
<dbReference type="PANTHER" id="PTHR12001:SF69">
    <property type="entry name" value="ALL TRANS-POLYPRENYL-DIPHOSPHATE SYNTHASE PDSS1"/>
    <property type="match status" value="1"/>
</dbReference>
<evidence type="ECO:0000256" key="2">
    <source>
        <dbReference type="ARBA" id="ARBA00006706"/>
    </source>
</evidence>
<comment type="similarity">
    <text evidence="2 6">Belongs to the FPP/GGPP synthase family.</text>
</comment>
<dbReference type="PROSITE" id="PS00723">
    <property type="entry name" value="POLYPRENYL_SYNTHASE_1"/>
    <property type="match status" value="1"/>
</dbReference>
<evidence type="ECO:0000256" key="4">
    <source>
        <dbReference type="ARBA" id="ARBA00022723"/>
    </source>
</evidence>